<dbReference type="Proteomes" id="UP001283361">
    <property type="component" value="Unassembled WGS sequence"/>
</dbReference>
<proteinExistence type="predicted"/>
<name>A0AAE1AK89_9GAST</name>
<evidence type="ECO:0000313" key="1">
    <source>
        <dbReference type="EMBL" id="KAK3789454.1"/>
    </source>
</evidence>
<sequence>MEVPKLPVGEFRKTSLSDATWCDVNRDVRSMRKAVQGISLQGSSFQFSIKVMNFRAADRGSALVGSNQRVSSVRLSGELSYRKWLSPGGGHLSDISHFKYCLQPVI</sequence>
<dbReference type="EMBL" id="JAWDGP010001675">
    <property type="protein sequence ID" value="KAK3789454.1"/>
    <property type="molecule type" value="Genomic_DNA"/>
</dbReference>
<keyword evidence="2" id="KW-1185">Reference proteome</keyword>
<comment type="caution">
    <text evidence="1">The sequence shown here is derived from an EMBL/GenBank/DDBJ whole genome shotgun (WGS) entry which is preliminary data.</text>
</comment>
<evidence type="ECO:0000313" key="2">
    <source>
        <dbReference type="Proteomes" id="UP001283361"/>
    </source>
</evidence>
<organism evidence="1 2">
    <name type="scientific">Elysia crispata</name>
    <name type="common">lettuce slug</name>
    <dbReference type="NCBI Taxonomy" id="231223"/>
    <lineage>
        <taxon>Eukaryota</taxon>
        <taxon>Metazoa</taxon>
        <taxon>Spiralia</taxon>
        <taxon>Lophotrochozoa</taxon>
        <taxon>Mollusca</taxon>
        <taxon>Gastropoda</taxon>
        <taxon>Heterobranchia</taxon>
        <taxon>Euthyneura</taxon>
        <taxon>Panpulmonata</taxon>
        <taxon>Sacoglossa</taxon>
        <taxon>Placobranchoidea</taxon>
        <taxon>Plakobranchidae</taxon>
        <taxon>Elysia</taxon>
    </lineage>
</organism>
<gene>
    <name evidence="1" type="ORF">RRG08_035149</name>
</gene>
<accession>A0AAE1AK89</accession>
<reference evidence="1" key="1">
    <citation type="journal article" date="2023" name="G3 (Bethesda)">
        <title>A reference genome for the long-term kleptoplast-retaining sea slug Elysia crispata morphotype clarki.</title>
        <authorList>
            <person name="Eastman K.E."/>
            <person name="Pendleton A.L."/>
            <person name="Shaikh M.A."/>
            <person name="Suttiyut T."/>
            <person name="Ogas R."/>
            <person name="Tomko P."/>
            <person name="Gavelis G."/>
            <person name="Widhalm J.R."/>
            <person name="Wisecaver J.H."/>
        </authorList>
    </citation>
    <scope>NUCLEOTIDE SEQUENCE</scope>
    <source>
        <strain evidence="1">ECLA1</strain>
    </source>
</reference>
<protein>
    <submittedName>
        <fullName evidence="1">Uncharacterized protein</fullName>
    </submittedName>
</protein>
<dbReference type="AlphaFoldDB" id="A0AAE1AK89"/>